<proteinExistence type="inferred from homology"/>
<dbReference type="GO" id="GO:0005886">
    <property type="term" value="C:plasma membrane"/>
    <property type="evidence" value="ECO:0007669"/>
    <property type="project" value="UniProtKB-SubCell"/>
</dbReference>
<keyword evidence="2 7" id="KW-0813">Transport</keyword>
<feature type="transmembrane region" description="Helical" evidence="7">
    <location>
        <begin position="157"/>
        <end position="177"/>
    </location>
</feature>
<dbReference type="SUPFAM" id="SSF161098">
    <property type="entry name" value="MetI-like"/>
    <property type="match status" value="1"/>
</dbReference>
<keyword evidence="10" id="KW-1185">Reference proteome</keyword>
<comment type="caution">
    <text evidence="9">The sequence shown here is derived from an EMBL/GenBank/DDBJ whole genome shotgun (WGS) entry which is preliminary data.</text>
</comment>
<dbReference type="EMBL" id="JACJVO010000062">
    <property type="protein sequence ID" value="MBB6735943.1"/>
    <property type="molecule type" value="Genomic_DNA"/>
</dbReference>
<dbReference type="InterPro" id="IPR050809">
    <property type="entry name" value="UgpAE/MalFG_permease"/>
</dbReference>
<dbReference type="Gene3D" id="1.10.3720.10">
    <property type="entry name" value="MetI-like"/>
    <property type="match status" value="1"/>
</dbReference>
<evidence type="ECO:0000256" key="6">
    <source>
        <dbReference type="ARBA" id="ARBA00023136"/>
    </source>
</evidence>
<evidence type="ECO:0000256" key="2">
    <source>
        <dbReference type="ARBA" id="ARBA00022448"/>
    </source>
</evidence>
<dbReference type="PROSITE" id="PS50928">
    <property type="entry name" value="ABC_TM1"/>
    <property type="match status" value="1"/>
</dbReference>
<evidence type="ECO:0000256" key="1">
    <source>
        <dbReference type="ARBA" id="ARBA00004651"/>
    </source>
</evidence>
<dbReference type="AlphaFoldDB" id="A0A7X0STS2"/>
<dbReference type="RefSeq" id="WP_185133590.1">
    <property type="nucleotide sequence ID" value="NZ_JACJVO010000062.1"/>
</dbReference>
<name>A0A7X0STS2_9BACL</name>
<keyword evidence="3" id="KW-1003">Cell membrane</keyword>
<keyword evidence="6 7" id="KW-0472">Membrane</keyword>
<organism evidence="9 10">
    <name type="scientific">Cohnella zeiphila</name>
    <dbReference type="NCBI Taxonomy" id="2761120"/>
    <lineage>
        <taxon>Bacteria</taxon>
        <taxon>Bacillati</taxon>
        <taxon>Bacillota</taxon>
        <taxon>Bacilli</taxon>
        <taxon>Bacillales</taxon>
        <taxon>Paenibacillaceae</taxon>
        <taxon>Cohnella</taxon>
    </lineage>
</organism>
<feature type="transmembrane region" description="Helical" evidence="7">
    <location>
        <begin position="105"/>
        <end position="125"/>
    </location>
</feature>
<evidence type="ECO:0000256" key="4">
    <source>
        <dbReference type="ARBA" id="ARBA00022692"/>
    </source>
</evidence>
<dbReference type="CDD" id="cd06261">
    <property type="entry name" value="TM_PBP2"/>
    <property type="match status" value="1"/>
</dbReference>
<keyword evidence="4 7" id="KW-0812">Transmembrane</keyword>
<feature type="transmembrane region" description="Helical" evidence="7">
    <location>
        <begin position="9"/>
        <end position="32"/>
    </location>
</feature>
<evidence type="ECO:0000256" key="7">
    <source>
        <dbReference type="RuleBase" id="RU363032"/>
    </source>
</evidence>
<dbReference type="InterPro" id="IPR035906">
    <property type="entry name" value="MetI-like_sf"/>
</dbReference>
<dbReference type="InterPro" id="IPR000515">
    <property type="entry name" value="MetI-like"/>
</dbReference>
<evidence type="ECO:0000313" key="9">
    <source>
        <dbReference type="EMBL" id="MBB6735943.1"/>
    </source>
</evidence>
<evidence type="ECO:0000256" key="5">
    <source>
        <dbReference type="ARBA" id="ARBA00022989"/>
    </source>
</evidence>
<evidence type="ECO:0000259" key="8">
    <source>
        <dbReference type="PROSITE" id="PS50928"/>
    </source>
</evidence>
<sequence length="292" mass="32289">MTNAGRLKLFMISCLAPGLLVYGLFAIVPIVWSAYYGFFDWSGIGEPKYAGWDNYASVVREPLFWRALKNNIIVVGASILGQLPIALALALLLNRNTWFSRTVRSAVFMPMVMSTVVVALIWKYIYHPQIGVLNYALKLVGLESWTMPWLSDPSVNMYALSVPIIWANVGPYLIIFVSAIQNLPSEVDEAAKLDGAVGGRKLFSVTLPMMWDTIKVTVIMCIAGSLKAFDLVFVMTHGGPAHTTELLATYMYNSTFAVYRYGYGSAISTLIVLVSAALILFSQLLMNRRSSS</sequence>
<dbReference type="Pfam" id="PF00528">
    <property type="entry name" value="BPD_transp_1"/>
    <property type="match status" value="1"/>
</dbReference>
<gene>
    <name evidence="9" type="ORF">H7C18_34050</name>
</gene>
<evidence type="ECO:0000256" key="3">
    <source>
        <dbReference type="ARBA" id="ARBA00022475"/>
    </source>
</evidence>
<evidence type="ECO:0000313" key="10">
    <source>
        <dbReference type="Proteomes" id="UP000564644"/>
    </source>
</evidence>
<dbReference type="PANTHER" id="PTHR43227:SF11">
    <property type="entry name" value="BLL4140 PROTEIN"/>
    <property type="match status" value="1"/>
</dbReference>
<comment type="similarity">
    <text evidence="7">Belongs to the binding-protein-dependent transport system permease family.</text>
</comment>
<comment type="subcellular location">
    <subcellularLocation>
        <location evidence="1 7">Cell membrane</location>
        <topology evidence="1 7">Multi-pass membrane protein</topology>
    </subcellularLocation>
</comment>
<dbReference type="GO" id="GO:0055085">
    <property type="term" value="P:transmembrane transport"/>
    <property type="evidence" value="ECO:0007669"/>
    <property type="project" value="InterPro"/>
</dbReference>
<feature type="transmembrane region" description="Helical" evidence="7">
    <location>
        <begin position="258"/>
        <end position="281"/>
    </location>
</feature>
<feature type="transmembrane region" description="Helical" evidence="7">
    <location>
        <begin position="72"/>
        <end position="93"/>
    </location>
</feature>
<keyword evidence="5 7" id="KW-1133">Transmembrane helix</keyword>
<feature type="domain" description="ABC transmembrane type-1" evidence="8">
    <location>
        <begin position="68"/>
        <end position="282"/>
    </location>
</feature>
<protein>
    <submittedName>
        <fullName evidence="9">Sugar ABC transporter permease</fullName>
    </submittedName>
</protein>
<reference evidence="9 10" key="1">
    <citation type="submission" date="2020-08" db="EMBL/GenBank/DDBJ databases">
        <title>Cohnella phylogeny.</title>
        <authorList>
            <person name="Dunlap C."/>
        </authorList>
    </citation>
    <scope>NUCLEOTIDE SEQUENCE [LARGE SCALE GENOMIC DNA]</scope>
    <source>
        <strain evidence="9 10">CBP 2801</strain>
    </source>
</reference>
<dbReference type="Proteomes" id="UP000564644">
    <property type="component" value="Unassembled WGS sequence"/>
</dbReference>
<accession>A0A7X0STS2</accession>
<dbReference type="PANTHER" id="PTHR43227">
    <property type="entry name" value="BLL4140 PROTEIN"/>
    <property type="match status" value="1"/>
</dbReference>
<feature type="transmembrane region" description="Helical" evidence="7">
    <location>
        <begin position="216"/>
        <end position="238"/>
    </location>
</feature>